<evidence type="ECO:0000313" key="1">
    <source>
        <dbReference type="EMBL" id="MBB6120944.1"/>
    </source>
</evidence>
<name>A0A841IRS8_9ACTN</name>
<keyword evidence="2" id="KW-1185">Reference proteome</keyword>
<dbReference type="RefSeq" id="WP_184292397.1">
    <property type="nucleotide sequence ID" value="NZ_JACHJO010000008.1"/>
</dbReference>
<dbReference type="EMBL" id="JACHJO010000008">
    <property type="protein sequence ID" value="MBB6120944.1"/>
    <property type="molecule type" value="Genomic_DNA"/>
</dbReference>
<comment type="caution">
    <text evidence="1">The sequence shown here is derived from an EMBL/GenBank/DDBJ whole genome shotgun (WGS) entry which is preliminary data.</text>
</comment>
<organism evidence="1 2">
    <name type="scientific">Nocardiopsis algeriensis</name>
    <dbReference type="NCBI Taxonomy" id="1478215"/>
    <lineage>
        <taxon>Bacteria</taxon>
        <taxon>Bacillati</taxon>
        <taxon>Actinomycetota</taxon>
        <taxon>Actinomycetes</taxon>
        <taxon>Streptosporangiales</taxon>
        <taxon>Nocardiopsidaceae</taxon>
        <taxon>Nocardiopsis</taxon>
    </lineage>
</organism>
<evidence type="ECO:0000313" key="2">
    <source>
        <dbReference type="Proteomes" id="UP000536604"/>
    </source>
</evidence>
<protein>
    <submittedName>
        <fullName evidence="1">Uncharacterized protein</fullName>
    </submittedName>
</protein>
<dbReference type="Proteomes" id="UP000536604">
    <property type="component" value="Unassembled WGS sequence"/>
</dbReference>
<proteinExistence type="predicted"/>
<gene>
    <name evidence="1" type="ORF">FHS13_002905</name>
</gene>
<dbReference type="AlphaFoldDB" id="A0A841IRS8"/>
<reference evidence="1 2" key="1">
    <citation type="submission" date="2020-08" db="EMBL/GenBank/DDBJ databases">
        <title>Genomic Encyclopedia of Type Strains, Phase III (KMG-III): the genomes of soil and plant-associated and newly described type strains.</title>
        <authorList>
            <person name="Whitman W."/>
        </authorList>
    </citation>
    <scope>NUCLEOTIDE SEQUENCE [LARGE SCALE GENOMIC DNA]</scope>
    <source>
        <strain evidence="1 2">CECT 8712</strain>
    </source>
</reference>
<accession>A0A841IRS8</accession>
<sequence length="138" mass="14640">MKVDWVVPAEAFVADSRGAMTVVGFNQNTLVVDKLQVPVKGAFLAQVSEGEGDNWSAGDRIAFQALVKDPDGSVLFVQDGSGSLGERLDDGRPMLINLSVDYQVAVSKYGQYELCVEARVGDKGSARGSCAVWVQAAA</sequence>